<proteinExistence type="predicted"/>
<accession>A0AC35U5Z8</accession>
<name>A0AC35U5Z8_9BILA</name>
<evidence type="ECO:0000313" key="1">
    <source>
        <dbReference type="Proteomes" id="UP000095286"/>
    </source>
</evidence>
<protein>
    <submittedName>
        <fullName evidence="2">Expansin-like EG45 domain-containing protein</fullName>
    </submittedName>
</protein>
<sequence>MTTAQSSEVYGRVAGEACADCPGVSYYPGVTNPLVTGTTKTAINNYNCVSTGLKMCICTDEEKCYSADDDNMVITLYPYCGTPTTCVVYGLLNGDAENSAFVDGQNTKVYSANDGIDENFDFRPVTSGAFPKVKSVSCGVCPPVSECLADATNP</sequence>
<organism evidence="1 2">
    <name type="scientific">Rhabditophanes sp. KR3021</name>
    <dbReference type="NCBI Taxonomy" id="114890"/>
    <lineage>
        <taxon>Eukaryota</taxon>
        <taxon>Metazoa</taxon>
        <taxon>Ecdysozoa</taxon>
        <taxon>Nematoda</taxon>
        <taxon>Chromadorea</taxon>
        <taxon>Rhabditida</taxon>
        <taxon>Tylenchina</taxon>
        <taxon>Panagrolaimomorpha</taxon>
        <taxon>Strongyloidoidea</taxon>
        <taxon>Alloionematidae</taxon>
        <taxon>Rhabditophanes</taxon>
    </lineage>
</organism>
<dbReference type="Proteomes" id="UP000095286">
    <property type="component" value="Unplaced"/>
</dbReference>
<reference evidence="2" key="1">
    <citation type="submission" date="2016-11" db="UniProtKB">
        <authorList>
            <consortium name="WormBaseParasite"/>
        </authorList>
    </citation>
    <scope>IDENTIFICATION</scope>
    <source>
        <strain evidence="2">KR3021</strain>
    </source>
</reference>
<dbReference type="WBParaSite" id="RSKR_0000803000.1">
    <property type="protein sequence ID" value="RSKR_0000803000.1"/>
    <property type="gene ID" value="RSKR_0000803000"/>
</dbReference>
<evidence type="ECO:0000313" key="2">
    <source>
        <dbReference type="WBParaSite" id="RSKR_0000803000.1"/>
    </source>
</evidence>